<dbReference type="EMBL" id="CP136600">
    <property type="protein sequence ID" value="WOH38648.1"/>
    <property type="molecule type" value="Genomic_DNA"/>
</dbReference>
<proteinExistence type="predicted"/>
<dbReference type="RefSeq" id="WP_348397417.1">
    <property type="nucleotide sequence ID" value="NZ_CP136600.1"/>
</dbReference>
<evidence type="ECO:0000313" key="3">
    <source>
        <dbReference type="Proteomes" id="UP001301442"/>
    </source>
</evidence>
<keyword evidence="1" id="KW-1133">Transmembrane helix</keyword>
<sequence length="90" mass="9785">MYSHFALAGQLPSITNALNFQKCLVAGNWLMVTSLLIVFICIAITFGFDESFSISAQVSAHIATIIFAGLVKIGYVLRCIALHAFGEKVF</sequence>
<keyword evidence="1" id="KW-0472">Membrane</keyword>
<dbReference type="Proteomes" id="UP001301442">
    <property type="component" value="Chromosome"/>
</dbReference>
<name>A0ABZ0GSQ5_9GAMM</name>
<feature type="transmembrane region" description="Helical" evidence="1">
    <location>
        <begin position="60"/>
        <end position="85"/>
    </location>
</feature>
<accession>A0ABZ0GSQ5</accession>
<evidence type="ECO:0000256" key="1">
    <source>
        <dbReference type="SAM" id="Phobius"/>
    </source>
</evidence>
<gene>
    <name evidence="2" type="ORF">RI844_05355</name>
</gene>
<organism evidence="2 3">
    <name type="scientific">Thalassotalea fonticola</name>
    <dbReference type="NCBI Taxonomy" id="3065649"/>
    <lineage>
        <taxon>Bacteria</taxon>
        <taxon>Pseudomonadati</taxon>
        <taxon>Pseudomonadota</taxon>
        <taxon>Gammaproteobacteria</taxon>
        <taxon>Alteromonadales</taxon>
        <taxon>Colwelliaceae</taxon>
        <taxon>Thalassotalea</taxon>
    </lineage>
</organism>
<protein>
    <submittedName>
        <fullName evidence="2">Uncharacterized protein</fullName>
    </submittedName>
</protein>
<reference evidence="2 3" key="1">
    <citation type="submission" date="2023-09" db="EMBL/GenBank/DDBJ databases">
        <authorList>
            <person name="Qi X."/>
        </authorList>
    </citation>
    <scope>NUCLEOTIDE SEQUENCE [LARGE SCALE GENOMIC DNA]</scope>
    <source>
        <strain evidence="2 3">S1-1</strain>
    </source>
</reference>
<feature type="transmembrane region" description="Helical" evidence="1">
    <location>
        <begin position="29"/>
        <end position="48"/>
    </location>
</feature>
<keyword evidence="3" id="KW-1185">Reference proteome</keyword>
<evidence type="ECO:0000313" key="2">
    <source>
        <dbReference type="EMBL" id="WOH38648.1"/>
    </source>
</evidence>
<keyword evidence="1" id="KW-0812">Transmembrane</keyword>